<dbReference type="SMART" id="SM00181">
    <property type="entry name" value="EGF"/>
    <property type="match status" value="1"/>
</dbReference>
<protein>
    <submittedName>
        <fullName evidence="5">Uncharacterized protein</fullName>
    </submittedName>
</protein>
<evidence type="ECO:0000256" key="2">
    <source>
        <dbReference type="SAM" id="Phobius"/>
    </source>
</evidence>
<comment type="caution">
    <text evidence="1">Lacks conserved residue(s) required for the propagation of feature annotation.</text>
</comment>
<dbReference type="InterPro" id="IPR008979">
    <property type="entry name" value="Galactose-bd-like_sf"/>
</dbReference>
<dbReference type="SUPFAM" id="SSF57196">
    <property type="entry name" value="EGF/Laminin"/>
    <property type="match status" value="1"/>
</dbReference>
<dbReference type="InterPro" id="IPR015919">
    <property type="entry name" value="Cadherin-like_sf"/>
</dbReference>
<feature type="disulfide bond" evidence="1">
    <location>
        <begin position="358"/>
        <end position="368"/>
    </location>
</feature>
<dbReference type="SUPFAM" id="SSF49785">
    <property type="entry name" value="Galactose-binding domain-like"/>
    <property type="match status" value="1"/>
</dbReference>
<dbReference type="Gene3D" id="2.60.120.260">
    <property type="entry name" value="Galactose-binding domain-like"/>
    <property type="match status" value="1"/>
</dbReference>
<keyword evidence="1" id="KW-0245">EGF-like domain</keyword>
<dbReference type="Proteomes" id="UP000683360">
    <property type="component" value="Unassembled WGS sequence"/>
</dbReference>
<dbReference type="CDD" id="cd00054">
    <property type="entry name" value="EGF_CA"/>
    <property type="match status" value="1"/>
</dbReference>
<comment type="caution">
    <text evidence="5">The sequence shown here is derived from an EMBL/GenBank/DDBJ whole genome shotgun (WGS) entry which is preliminary data.</text>
</comment>
<dbReference type="PROSITE" id="PS01186">
    <property type="entry name" value="EGF_2"/>
    <property type="match status" value="1"/>
</dbReference>
<dbReference type="AlphaFoldDB" id="A0A8S3UJU3"/>
<feature type="disulfide bond" evidence="1">
    <location>
        <begin position="379"/>
        <end position="388"/>
    </location>
</feature>
<sequence>MLVTPPHVLVHAATSGDFTMKSNNGDIKIGYNETGKVIFDNEDLNYIIQDPEGQPIVYAIVAGMLPPGVKLEPDSGRIHGLIPDSDATYTITIRATDIHGHFADSVFKIVTRDCRSNSLIGPTNAKAIPDASLTGYNMYSTYSAKDARWNAGGWYGMDSTSYLQVDLGNVSHIDNFQIKGRSSSPSAYNTGSFYIQHSIDGNIFHNYTSSSNGNVYGLTGHQQRYRCSYKLECISGDLPFTSRGIDVVIKLDCILRDSPFTSRGMFVQESELRIILHRTIRLSYVRRDIQPAVGILIGGGVQNIGKHNISKSMRVENGILIQTCFTPKQKYAIRYHQIEECCLGWRRDGSGQCTVPTCSRECQNGGSCVAVGNMPGCLCQEGFHGDTCQHAQNEWKLWHTVAVSSGAVFLVFVITLAVIITYGCKRTSGYQRLPQKEIICLKAPSTISTYTTTQTNTENYDQPNDDVCNTVYPSAPHMTNVPDSVQKL</sequence>
<keyword evidence="2" id="KW-1133">Transmembrane helix</keyword>
<dbReference type="PROSITE" id="PS50022">
    <property type="entry name" value="FA58C_3"/>
    <property type="match status" value="1"/>
</dbReference>
<evidence type="ECO:0000313" key="5">
    <source>
        <dbReference type="EMBL" id="CAG2246645.1"/>
    </source>
</evidence>
<keyword evidence="2" id="KW-0812">Transmembrane</keyword>
<gene>
    <name evidence="5" type="ORF">MEDL_58623</name>
</gene>
<keyword evidence="2" id="KW-0472">Membrane</keyword>
<dbReference type="Pfam" id="PF00754">
    <property type="entry name" value="F5_F8_type_C"/>
    <property type="match status" value="1"/>
</dbReference>
<dbReference type="Gene3D" id="2.10.25.10">
    <property type="entry name" value="Laminin"/>
    <property type="match status" value="1"/>
</dbReference>
<keyword evidence="1" id="KW-1015">Disulfide bond</keyword>
<dbReference type="GO" id="GO:0016020">
    <property type="term" value="C:membrane"/>
    <property type="evidence" value="ECO:0007669"/>
    <property type="project" value="InterPro"/>
</dbReference>
<feature type="domain" description="F5/8 type C" evidence="3">
    <location>
        <begin position="114"/>
        <end position="209"/>
    </location>
</feature>
<dbReference type="OrthoDB" id="6143933at2759"/>
<dbReference type="EMBL" id="CAJPWZ010002878">
    <property type="protein sequence ID" value="CAG2246645.1"/>
    <property type="molecule type" value="Genomic_DNA"/>
</dbReference>
<evidence type="ECO:0000259" key="4">
    <source>
        <dbReference type="PROSITE" id="PS50026"/>
    </source>
</evidence>
<reference evidence="5" key="1">
    <citation type="submission" date="2021-03" db="EMBL/GenBank/DDBJ databases">
        <authorList>
            <person name="Bekaert M."/>
        </authorList>
    </citation>
    <scope>NUCLEOTIDE SEQUENCE</scope>
</reference>
<evidence type="ECO:0000313" key="6">
    <source>
        <dbReference type="Proteomes" id="UP000683360"/>
    </source>
</evidence>
<dbReference type="Pfam" id="PF05345">
    <property type="entry name" value="He_PIG"/>
    <property type="match status" value="1"/>
</dbReference>
<evidence type="ECO:0000256" key="1">
    <source>
        <dbReference type="PROSITE-ProRule" id="PRU00076"/>
    </source>
</evidence>
<evidence type="ECO:0000259" key="3">
    <source>
        <dbReference type="PROSITE" id="PS50022"/>
    </source>
</evidence>
<keyword evidence="6" id="KW-1185">Reference proteome</keyword>
<dbReference type="PROSITE" id="PS50026">
    <property type="entry name" value="EGF_3"/>
    <property type="match status" value="1"/>
</dbReference>
<proteinExistence type="predicted"/>
<dbReference type="InterPro" id="IPR013783">
    <property type="entry name" value="Ig-like_fold"/>
</dbReference>
<accession>A0A8S3UJU3</accession>
<organism evidence="5 6">
    <name type="scientific">Mytilus edulis</name>
    <name type="common">Blue mussel</name>
    <dbReference type="NCBI Taxonomy" id="6550"/>
    <lineage>
        <taxon>Eukaryota</taxon>
        <taxon>Metazoa</taxon>
        <taxon>Spiralia</taxon>
        <taxon>Lophotrochozoa</taxon>
        <taxon>Mollusca</taxon>
        <taxon>Bivalvia</taxon>
        <taxon>Autobranchia</taxon>
        <taxon>Pteriomorphia</taxon>
        <taxon>Mytilida</taxon>
        <taxon>Mytiloidea</taxon>
        <taxon>Mytilidae</taxon>
        <taxon>Mytilinae</taxon>
        <taxon>Mytilus</taxon>
    </lineage>
</organism>
<dbReference type="GO" id="GO:0005509">
    <property type="term" value="F:calcium ion binding"/>
    <property type="evidence" value="ECO:0007669"/>
    <property type="project" value="InterPro"/>
</dbReference>
<name>A0A8S3UJU3_MYTED</name>
<dbReference type="PROSITE" id="PS00022">
    <property type="entry name" value="EGF_1"/>
    <property type="match status" value="1"/>
</dbReference>
<dbReference type="InterPro" id="IPR000421">
    <property type="entry name" value="FA58C"/>
</dbReference>
<dbReference type="InterPro" id="IPR000742">
    <property type="entry name" value="EGF"/>
</dbReference>
<dbReference type="SUPFAM" id="SSF49313">
    <property type="entry name" value="Cadherin-like"/>
    <property type="match status" value="1"/>
</dbReference>
<feature type="domain" description="EGF-like" evidence="4">
    <location>
        <begin position="354"/>
        <end position="389"/>
    </location>
</feature>
<dbReference type="Gene3D" id="2.60.40.10">
    <property type="entry name" value="Immunoglobulins"/>
    <property type="match status" value="1"/>
</dbReference>
<feature type="transmembrane region" description="Helical" evidence="2">
    <location>
        <begin position="397"/>
        <end position="422"/>
    </location>
</feature>